<reference evidence="2" key="1">
    <citation type="submission" date="2017-08" db="EMBL/GenBank/DDBJ databases">
        <title>A dynamic microbial community with high functional redundancy inhabits the cold, oxic subseafloor aquifer.</title>
        <authorList>
            <person name="Tully B.J."/>
            <person name="Wheat C.G."/>
            <person name="Glazer B.T."/>
            <person name="Huber J.A."/>
        </authorList>
    </citation>
    <scope>NUCLEOTIDE SEQUENCE [LARGE SCALE GENOMIC DNA]</scope>
</reference>
<dbReference type="EMBL" id="NVSR01000019">
    <property type="protein sequence ID" value="PCI29136.1"/>
    <property type="molecule type" value="Genomic_DNA"/>
</dbReference>
<proteinExistence type="predicted"/>
<organism evidence="1 2">
    <name type="scientific">SAR324 cluster bacterium</name>
    <dbReference type="NCBI Taxonomy" id="2024889"/>
    <lineage>
        <taxon>Bacteria</taxon>
        <taxon>Deltaproteobacteria</taxon>
        <taxon>SAR324 cluster</taxon>
    </lineage>
</organism>
<evidence type="ECO:0000313" key="1">
    <source>
        <dbReference type="EMBL" id="PCI29136.1"/>
    </source>
</evidence>
<gene>
    <name evidence="1" type="ORF">COB67_04790</name>
</gene>
<name>A0A2A4T673_9DELT</name>
<sequence length="88" mass="9871">MGLQPGKIKTIPSRDMDENKLHSQARLAVAAPIKSCVGYFPLTPLVLRGFLLLRKKTSTSNPFTDIIGLDPFFKAWKIMVWIDVGELQ</sequence>
<dbReference type="AlphaFoldDB" id="A0A2A4T673"/>
<accession>A0A2A4T673</accession>
<comment type="caution">
    <text evidence="1">The sequence shown here is derived from an EMBL/GenBank/DDBJ whole genome shotgun (WGS) entry which is preliminary data.</text>
</comment>
<protein>
    <submittedName>
        <fullName evidence="1">Uncharacterized protein</fullName>
    </submittedName>
</protein>
<evidence type="ECO:0000313" key="2">
    <source>
        <dbReference type="Proteomes" id="UP000218113"/>
    </source>
</evidence>
<dbReference type="Proteomes" id="UP000218113">
    <property type="component" value="Unassembled WGS sequence"/>
</dbReference>